<sequence length="175" mass="20056">MVDSHENKKLYIISISSFDILCSKMYSYLAAIIAIIGYAFYKCYIYPLYLSPLRKIPGPPVENVILGHYASFLNKDQGEALVYLSRQYGGMVKYHGLLNAPNIVISDPQLVQQVLVTRSYEYPKLFLNKKFVKEFFGGEGILLAEGDSHKRQRKMMNPSFAFANVKVIFYDNQIM</sequence>
<reference evidence="1" key="1">
    <citation type="submission" date="2021-06" db="EMBL/GenBank/DDBJ databases">
        <authorList>
            <person name="Kallberg Y."/>
            <person name="Tangrot J."/>
            <person name="Rosling A."/>
        </authorList>
    </citation>
    <scope>NUCLEOTIDE SEQUENCE</scope>
    <source>
        <strain evidence="1">28 12/20/2015</strain>
    </source>
</reference>
<protein>
    <submittedName>
        <fullName evidence="1">9155_t:CDS:1</fullName>
    </submittedName>
</protein>
<gene>
    <name evidence="1" type="ORF">SPELUC_LOCUS2404</name>
</gene>
<dbReference type="Proteomes" id="UP000789366">
    <property type="component" value="Unassembled WGS sequence"/>
</dbReference>
<evidence type="ECO:0000313" key="2">
    <source>
        <dbReference type="Proteomes" id="UP000789366"/>
    </source>
</evidence>
<evidence type="ECO:0000313" key="1">
    <source>
        <dbReference type="EMBL" id="CAG8487485.1"/>
    </source>
</evidence>
<accession>A0ACA9KS72</accession>
<comment type="caution">
    <text evidence="1">The sequence shown here is derived from an EMBL/GenBank/DDBJ whole genome shotgun (WGS) entry which is preliminary data.</text>
</comment>
<dbReference type="EMBL" id="CAJVPW010001581">
    <property type="protein sequence ID" value="CAG8487485.1"/>
    <property type="molecule type" value="Genomic_DNA"/>
</dbReference>
<organism evidence="1 2">
    <name type="scientific">Cetraspora pellucida</name>
    <dbReference type="NCBI Taxonomy" id="1433469"/>
    <lineage>
        <taxon>Eukaryota</taxon>
        <taxon>Fungi</taxon>
        <taxon>Fungi incertae sedis</taxon>
        <taxon>Mucoromycota</taxon>
        <taxon>Glomeromycotina</taxon>
        <taxon>Glomeromycetes</taxon>
        <taxon>Diversisporales</taxon>
        <taxon>Gigasporaceae</taxon>
        <taxon>Cetraspora</taxon>
    </lineage>
</organism>
<keyword evidence="2" id="KW-1185">Reference proteome</keyword>
<proteinExistence type="predicted"/>
<name>A0ACA9KS72_9GLOM</name>